<feature type="transmembrane region" description="Helical" evidence="7">
    <location>
        <begin position="6"/>
        <end position="27"/>
    </location>
</feature>
<gene>
    <name evidence="8" type="ORF">ACFOGP_03955</name>
</gene>
<dbReference type="Pfam" id="PF03547">
    <property type="entry name" value="Mem_trans"/>
    <property type="match status" value="1"/>
</dbReference>
<keyword evidence="4 7" id="KW-0812">Transmembrane</keyword>
<organism evidence="8 9">
    <name type="scientific">Psychromarinibacter halotolerans</name>
    <dbReference type="NCBI Taxonomy" id="1775175"/>
    <lineage>
        <taxon>Bacteria</taxon>
        <taxon>Pseudomonadati</taxon>
        <taxon>Pseudomonadota</taxon>
        <taxon>Alphaproteobacteria</taxon>
        <taxon>Rhodobacterales</taxon>
        <taxon>Paracoccaceae</taxon>
        <taxon>Psychromarinibacter</taxon>
    </lineage>
</organism>
<keyword evidence="5 7" id="KW-1133">Transmembrane helix</keyword>
<evidence type="ECO:0000256" key="3">
    <source>
        <dbReference type="ARBA" id="ARBA00022475"/>
    </source>
</evidence>
<accession>A0ABV7GNH6</accession>
<dbReference type="EMBL" id="JBHRTB010000010">
    <property type="protein sequence ID" value="MFC3141846.1"/>
    <property type="molecule type" value="Genomic_DNA"/>
</dbReference>
<comment type="caution">
    <text evidence="8">The sequence shown here is derived from an EMBL/GenBank/DDBJ whole genome shotgun (WGS) entry which is preliminary data.</text>
</comment>
<dbReference type="RefSeq" id="WP_275631904.1">
    <property type="nucleotide sequence ID" value="NZ_JARGYD010000002.1"/>
</dbReference>
<evidence type="ECO:0000313" key="8">
    <source>
        <dbReference type="EMBL" id="MFC3141846.1"/>
    </source>
</evidence>
<keyword evidence="3" id="KW-1003">Cell membrane</keyword>
<evidence type="ECO:0000313" key="9">
    <source>
        <dbReference type="Proteomes" id="UP001595632"/>
    </source>
</evidence>
<evidence type="ECO:0000256" key="5">
    <source>
        <dbReference type="ARBA" id="ARBA00022989"/>
    </source>
</evidence>
<evidence type="ECO:0000256" key="6">
    <source>
        <dbReference type="ARBA" id="ARBA00023136"/>
    </source>
</evidence>
<evidence type="ECO:0000256" key="1">
    <source>
        <dbReference type="ARBA" id="ARBA00004141"/>
    </source>
</evidence>
<feature type="transmembrane region" description="Helical" evidence="7">
    <location>
        <begin position="200"/>
        <end position="223"/>
    </location>
</feature>
<feature type="transmembrane region" description="Helical" evidence="7">
    <location>
        <begin position="34"/>
        <end position="54"/>
    </location>
</feature>
<keyword evidence="9" id="KW-1185">Reference proteome</keyword>
<dbReference type="PANTHER" id="PTHR36838">
    <property type="entry name" value="AUXIN EFFLUX CARRIER FAMILY PROTEIN"/>
    <property type="match status" value="1"/>
</dbReference>
<sequence>MLNVLGITFPIFAVIAVGYATTARGLFKPGDMRVLGAYVLNIAMPALMFSAVATRDLSQIIVPGYLGAYALATLTTMAIGYVVTAALGGSFGGGPARRALGSLGMAMPNSAFVGYPVLLLSFPDIAGSILAMNFLVENFLALPVALAVAELSRPTEGKSIFRILGGILWQVLTRPFIVALLLGLLVSVSGIPLPEPVTRGLSLVAGSAAAVALVVIGGTLFGLPMQGNKGLAGLVAAGKLLLHPAIAALVVLLLPLGLGPDLGTALILTCAMPMVAIYAILAQPFGHDGMASIALLLATTASFVTITALLAILL</sequence>
<feature type="transmembrane region" description="Helical" evidence="7">
    <location>
        <begin position="160"/>
        <end position="188"/>
    </location>
</feature>
<protein>
    <submittedName>
        <fullName evidence="8">AEC family transporter</fullName>
    </submittedName>
</protein>
<feature type="transmembrane region" description="Helical" evidence="7">
    <location>
        <begin position="125"/>
        <end position="148"/>
    </location>
</feature>
<feature type="transmembrane region" description="Helical" evidence="7">
    <location>
        <begin position="99"/>
        <end position="119"/>
    </location>
</feature>
<proteinExistence type="predicted"/>
<keyword evidence="2" id="KW-0813">Transport</keyword>
<dbReference type="InterPro" id="IPR004776">
    <property type="entry name" value="Mem_transp_PIN-like"/>
</dbReference>
<evidence type="ECO:0000256" key="7">
    <source>
        <dbReference type="SAM" id="Phobius"/>
    </source>
</evidence>
<feature type="transmembrane region" description="Helical" evidence="7">
    <location>
        <begin position="293"/>
        <end position="313"/>
    </location>
</feature>
<evidence type="ECO:0000256" key="2">
    <source>
        <dbReference type="ARBA" id="ARBA00022448"/>
    </source>
</evidence>
<feature type="transmembrane region" description="Helical" evidence="7">
    <location>
        <begin position="262"/>
        <end position="281"/>
    </location>
</feature>
<feature type="transmembrane region" description="Helical" evidence="7">
    <location>
        <begin position="230"/>
        <end position="256"/>
    </location>
</feature>
<dbReference type="PANTHER" id="PTHR36838:SF3">
    <property type="entry name" value="TRANSPORTER AUXIN EFFLUX CARRIER EC FAMILY"/>
    <property type="match status" value="1"/>
</dbReference>
<dbReference type="Proteomes" id="UP001595632">
    <property type="component" value="Unassembled WGS sequence"/>
</dbReference>
<reference evidence="9" key="1">
    <citation type="journal article" date="2019" name="Int. J. Syst. Evol. Microbiol.">
        <title>The Global Catalogue of Microorganisms (GCM) 10K type strain sequencing project: providing services to taxonomists for standard genome sequencing and annotation.</title>
        <authorList>
            <consortium name="The Broad Institute Genomics Platform"/>
            <consortium name="The Broad Institute Genome Sequencing Center for Infectious Disease"/>
            <person name="Wu L."/>
            <person name="Ma J."/>
        </authorList>
    </citation>
    <scope>NUCLEOTIDE SEQUENCE [LARGE SCALE GENOMIC DNA]</scope>
    <source>
        <strain evidence="9">KCTC 52366</strain>
    </source>
</reference>
<feature type="transmembrane region" description="Helical" evidence="7">
    <location>
        <begin position="66"/>
        <end position="87"/>
    </location>
</feature>
<keyword evidence="6 7" id="KW-0472">Membrane</keyword>
<comment type="subcellular location">
    <subcellularLocation>
        <location evidence="1">Membrane</location>
        <topology evidence="1">Multi-pass membrane protein</topology>
    </subcellularLocation>
</comment>
<evidence type="ECO:0000256" key="4">
    <source>
        <dbReference type="ARBA" id="ARBA00022692"/>
    </source>
</evidence>
<name>A0ABV7GNH6_9RHOB</name>